<dbReference type="CDD" id="cd00118">
    <property type="entry name" value="LysM"/>
    <property type="match status" value="1"/>
</dbReference>
<dbReference type="InterPro" id="IPR013783">
    <property type="entry name" value="Ig-like_fold"/>
</dbReference>
<dbReference type="Pfam" id="PF01476">
    <property type="entry name" value="LysM"/>
    <property type="match status" value="1"/>
</dbReference>
<dbReference type="Gene3D" id="2.60.120.1440">
    <property type="match status" value="1"/>
</dbReference>
<dbReference type="InterPro" id="IPR018392">
    <property type="entry name" value="LysM"/>
</dbReference>
<dbReference type="Gene3D" id="2.60.40.10">
    <property type="entry name" value="Immunoglobulins"/>
    <property type="match status" value="1"/>
</dbReference>
<feature type="domain" description="LysM" evidence="2">
    <location>
        <begin position="53"/>
        <end position="100"/>
    </location>
</feature>
<dbReference type="PIRSF" id="PIRSF029644">
    <property type="entry name" value="UCP029644"/>
    <property type="match status" value="1"/>
</dbReference>
<dbReference type="PANTHER" id="PTHR38731:SF1">
    <property type="entry name" value="FECR PROTEIN DOMAIN-CONTAINING PROTEIN"/>
    <property type="match status" value="1"/>
</dbReference>
<feature type="region of interest" description="Disordered" evidence="1">
    <location>
        <begin position="1"/>
        <end position="20"/>
    </location>
</feature>
<protein>
    <recommendedName>
        <fullName evidence="2">LysM domain-containing protein</fullName>
    </recommendedName>
</protein>
<dbReference type="Proteomes" id="UP000035963">
    <property type="component" value="Unassembled WGS sequence"/>
</dbReference>
<dbReference type="Pfam" id="PF04773">
    <property type="entry name" value="FecR"/>
    <property type="match status" value="1"/>
</dbReference>
<proteinExistence type="predicted"/>
<evidence type="ECO:0000259" key="2">
    <source>
        <dbReference type="PROSITE" id="PS51782"/>
    </source>
</evidence>
<keyword evidence="4" id="KW-1185">Reference proteome</keyword>
<reference evidence="3 4" key="1">
    <citation type="journal article" date="2015" name="Genome Announc.">
        <title>Draft Genome Sequence of Burkholderia sp. Strain PML1(12), an Ectomycorrhizosphere-Inhabiting Bacterium with Effective Mineral-Weathering Ability.</title>
        <authorList>
            <person name="Uroz S."/>
            <person name="Oger P."/>
        </authorList>
    </citation>
    <scope>NUCLEOTIDE SEQUENCE [LARGE SCALE GENOMIC DNA]</scope>
    <source>
        <strain evidence="4">PML1(12)</strain>
    </source>
</reference>
<gene>
    <name evidence="3" type="ORF">EOS_22115</name>
</gene>
<feature type="compositionally biased region" description="Basic residues" evidence="1">
    <location>
        <begin position="7"/>
        <end position="19"/>
    </location>
</feature>
<comment type="caution">
    <text evidence="3">The sequence shown here is derived from an EMBL/GenBank/DDBJ whole genome shotgun (WGS) entry which is preliminary data.</text>
</comment>
<evidence type="ECO:0000256" key="1">
    <source>
        <dbReference type="SAM" id="MobiDB-lite"/>
    </source>
</evidence>
<name>A0A0J1FVS2_9BURK</name>
<organism evidence="3 4">
    <name type="scientific">Caballeronia mineralivorans PML1(12)</name>
    <dbReference type="NCBI Taxonomy" id="908627"/>
    <lineage>
        <taxon>Bacteria</taxon>
        <taxon>Pseudomonadati</taxon>
        <taxon>Pseudomonadota</taxon>
        <taxon>Betaproteobacteria</taxon>
        <taxon>Burkholderiales</taxon>
        <taxon>Burkholderiaceae</taxon>
        <taxon>Caballeronia</taxon>
    </lineage>
</organism>
<dbReference type="PANTHER" id="PTHR38731">
    <property type="entry name" value="LIPL45-RELATED LIPOPROTEIN-RELATED"/>
    <property type="match status" value="1"/>
</dbReference>
<dbReference type="AlphaFoldDB" id="A0A0J1FVS2"/>
<evidence type="ECO:0000313" key="3">
    <source>
        <dbReference type="EMBL" id="KLU23988.1"/>
    </source>
</evidence>
<sequence length="473" mass="51041">MAVNGFHKNRRGPAAHQRPRTGLETAMAVAGIVAIVCSIQPAHAKRVPPQDMTPYVVRADDSLYTLADRYMQSPVDWRLLRDINHVANPRHLQINTRLSLPTSRLRQKLLTAQVVAVRGNVEKEGAAGAPPVPLSAGTLLVEGDEIQTGRDAFVSMTLPDGSHVVLPSSSRIQIGRLRTTVLTGAVERQFDLKEGEVTTDVTPFKNPRDSFRVSSPSVVAGVRGTRFRVNYLAAQDATTVEVLAGKIGVDGAGADNAAPLPVQSGAQTLVLAGYGNVTRTGQTAGASVRLLDPPDIVDPDKLQRAPQVAFDLTPVDGAGAYRTEIATDADFLDLLRDQRTTGLHAAFDNIPDGNYFVRVSAMDTHGIDGLPQVFTFSRHLDTTNAAATPIEGNGYVFRWHVDGNGQGTRYRFILSSHADLSAPLIDLLDVSGGEMSVAHLAPGKYYWTIVVDTFENGRLLSIPSEIRSFTQTR</sequence>
<dbReference type="PROSITE" id="PS51782">
    <property type="entry name" value="LYSM"/>
    <property type="match status" value="1"/>
</dbReference>
<dbReference type="PATRIC" id="fig|908627.4.peg.4942"/>
<dbReference type="InterPro" id="IPR006860">
    <property type="entry name" value="FecR"/>
</dbReference>
<evidence type="ECO:0000313" key="4">
    <source>
        <dbReference type="Proteomes" id="UP000035963"/>
    </source>
</evidence>
<dbReference type="EMBL" id="AEJF01000136">
    <property type="protein sequence ID" value="KLU23988.1"/>
    <property type="molecule type" value="Genomic_DNA"/>
</dbReference>
<accession>A0A0J1FVS2</accession>
<dbReference type="InterPro" id="IPR036779">
    <property type="entry name" value="LysM_dom_sf"/>
</dbReference>
<dbReference type="Gene3D" id="3.10.350.10">
    <property type="entry name" value="LysM domain"/>
    <property type="match status" value="1"/>
</dbReference>
<dbReference type="InterPro" id="IPR016930">
    <property type="entry name" value="UCP029644"/>
</dbReference>